<accession>R7SDZ6</accession>
<name>R7SDZ6_CONPW</name>
<dbReference type="EMBL" id="JH711594">
    <property type="protein sequence ID" value="EIW74090.1"/>
    <property type="molecule type" value="Genomic_DNA"/>
</dbReference>
<evidence type="ECO:0000313" key="1">
    <source>
        <dbReference type="EMBL" id="EIW74090.1"/>
    </source>
</evidence>
<dbReference type="AlphaFoldDB" id="R7SDZ6"/>
<dbReference type="GeneID" id="19209730"/>
<protein>
    <submittedName>
        <fullName evidence="1">Uncharacterized protein</fullName>
    </submittedName>
</protein>
<dbReference type="RefSeq" id="XP_007775674.1">
    <property type="nucleotide sequence ID" value="XM_007777484.1"/>
</dbReference>
<dbReference type="KEGG" id="cput:CONPUDRAFT_78260"/>
<organism evidence="1 2">
    <name type="scientific">Coniophora puteana (strain RWD-64-598)</name>
    <name type="common">Brown rot fungus</name>
    <dbReference type="NCBI Taxonomy" id="741705"/>
    <lineage>
        <taxon>Eukaryota</taxon>
        <taxon>Fungi</taxon>
        <taxon>Dikarya</taxon>
        <taxon>Basidiomycota</taxon>
        <taxon>Agaricomycotina</taxon>
        <taxon>Agaricomycetes</taxon>
        <taxon>Agaricomycetidae</taxon>
        <taxon>Boletales</taxon>
        <taxon>Coniophorineae</taxon>
        <taxon>Coniophoraceae</taxon>
        <taxon>Coniophora</taxon>
    </lineage>
</organism>
<reference evidence="2" key="1">
    <citation type="journal article" date="2012" name="Science">
        <title>The Paleozoic origin of enzymatic lignin decomposition reconstructed from 31 fungal genomes.</title>
        <authorList>
            <person name="Floudas D."/>
            <person name="Binder M."/>
            <person name="Riley R."/>
            <person name="Barry K."/>
            <person name="Blanchette R.A."/>
            <person name="Henrissat B."/>
            <person name="Martinez A.T."/>
            <person name="Otillar R."/>
            <person name="Spatafora J.W."/>
            <person name="Yadav J.S."/>
            <person name="Aerts A."/>
            <person name="Benoit I."/>
            <person name="Boyd A."/>
            <person name="Carlson A."/>
            <person name="Copeland A."/>
            <person name="Coutinho P.M."/>
            <person name="de Vries R.P."/>
            <person name="Ferreira P."/>
            <person name="Findley K."/>
            <person name="Foster B."/>
            <person name="Gaskell J."/>
            <person name="Glotzer D."/>
            <person name="Gorecki P."/>
            <person name="Heitman J."/>
            <person name="Hesse C."/>
            <person name="Hori C."/>
            <person name="Igarashi K."/>
            <person name="Jurgens J.A."/>
            <person name="Kallen N."/>
            <person name="Kersten P."/>
            <person name="Kohler A."/>
            <person name="Kuees U."/>
            <person name="Kumar T.K.A."/>
            <person name="Kuo A."/>
            <person name="LaButti K."/>
            <person name="Larrondo L.F."/>
            <person name="Lindquist E."/>
            <person name="Ling A."/>
            <person name="Lombard V."/>
            <person name="Lucas S."/>
            <person name="Lundell T."/>
            <person name="Martin R."/>
            <person name="McLaughlin D.J."/>
            <person name="Morgenstern I."/>
            <person name="Morin E."/>
            <person name="Murat C."/>
            <person name="Nagy L.G."/>
            <person name="Nolan M."/>
            <person name="Ohm R.A."/>
            <person name="Patyshakuliyeva A."/>
            <person name="Rokas A."/>
            <person name="Ruiz-Duenas F.J."/>
            <person name="Sabat G."/>
            <person name="Salamov A."/>
            <person name="Samejima M."/>
            <person name="Schmutz J."/>
            <person name="Slot J.C."/>
            <person name="St John F."/>
            <person name="Stenlid J."/>
            <person name="Sun H."/>
            <person name="Sun S."/>
            <person name="Syed K."/>
            <person name="Tsang A."/>
            <person name="Wiebenga A."/>
            <person name="Young D."/>
            <person name="Pisabarro A."/>
            <person name="Eastwood D.C."/>
            <person name="Martin F."/>
            <person name="Cullen D."/>
            <person name="Grigoriev I.V."/>
            <person name="Hibbett D.S."/>
        </authorList>
    </citation>
    <scope>NUCLEOTIDE SEQUENCE [LARGE SCALE GENOMIC DNA]</scope>
    <source>
        <strain evidence="2">RWD-64-598 SS2</strain>
    </source>
</reference>
<sequence length="177" mass="20006">MRLYMASGHAAGVLVTWVVSNLARCLERDLARQFQRTMDAETIPSSQQTTELELHISPILTNDNVDDVAFVGNAHHTNVFEEAWNQIKSHLSSSDSEKDMSSDEMDVDNNDNTMHDNKDSMQIHYSDIGGQVHSPVMKLEEGGEHPDEGTTSLDHSQTNIKHLVKYTDIHYMLELIR</sequence>
<evidence type="ECO:0000313" key="2">
    <source>
        <dbReference type="Proteomes" id="UP000053558"/>
    </source>
</evidence>
<proteinExistence type="predicted"/>
<keyword evidence="2" id="KW-1185">Reference proteome</keyword>
<dbReference type="Proteomes" id="UP000053558">
    <property type="component" value="Unassembled WGS sequence"/>
</dbReference>
<gene>
    <name evidence="1" type="ORF">CONPUDRAFT_78260</name>
</gene>